<name>A0A8X6PVS2_NEPPI</name>
<dbReference type="EMBL" id="BMAW01071658">
    <property type="protein sequence ID" value="GFT79085.1"/>
    <property type="molecule type" value="Genomic_DNA"/>
</dbReference>
<dbReference type="AlphaFoldDB" id="A0A8X6PVS2"/>
<dbReference type="EMBL" id="BMAW01023983">
    <property type="protein sequence ID" value="GFT85801.1"/>
    <property type="molecule type" value="Genomic_DNA"/>
</dbReference>
<protein>
    <submittedName>
        <fullName evidence="4">Uncharacterized protein</fullName>
    </submittedName>
</protein>
<gene>
    <name evidence="4" type="ORF">NPIL_190351</name>
    <name evidence="2" type="ORF">NPIL_358931</name>
    <name evidence="3" type="ORF">NPIL_467971</name>
    <name evidence="1" type="ORF">NPIL_70891</name>
</gene>
<evidence type="ECO:0000313" key="1">
    <source>
        <dbReference type="EMBL" id="GFS30848.1"/>
    </source>
</evidence>
<evidence type="ECO:0000313" key="2">
    <source>
        <dbReference type="EMBL" id="GFT72558.1"/>
    </source>
</evidence>
<keyword evidence="5" id="KW-1185">Reference proteome</keyword>
<organism evidence="4 5">
    <name type="scientific">Nephila pilipes</name>
    <name type="common">Giant wood spider</name>
    <name type="synonym">Nephila maculata</name>
    <dbReference type="NCBI Taxonomy" id="299642"/>
    <lineage>
        <taxon>Eukaryota</taxon>
        <taxon>Metazoa</taxon>
        <taxon>Ecdysozoa</taxon>
        <taxon>Arthropoda</taxon>
        <taxon>Chelicerata</taxon>
        <taxon>Arachnida</taxon>
        <taxon>Araneae</taxon>
        <taxon>Araneomorphae</taxon>
        <taxon>Entelegynae</taxon>
        <taxon>Araneoidea</taxon>
        <taxon>Nephilidae</taxon>
        <taxon>Nephila</taxon>
    </lineage>
</organism>
<dbReference type="EMBL" id="BMAW01070273">
    <property type="protein sequence ID" value="GFT72558.1"/>
    <property type="molecule type" value="Genomic_DNA"/>
</dbReference>
<accession>A0A8X6PVS2</accession>
<sequence>MKDEHTFAKVDFFYQKKDADTFLKFLQDFRYRLLALKPSEVLPLNLFYQDLLIQHLKQLHPPHDLSHVPYMGEYGRVEIESSRFDEEYVEQLAEKWYETYHFSAI</sequence>
<evidence type="ECO:0000313" key="5">
    <source>
        <dbReference type="Proteomes" id="UP000887013"/>
    </source>
</evidence>
<evidence type="ECO:0000313" key="4">
    <source>
        <dbReference type="EMBL" id="GFT85801.1"/>
    </source>
</evidence>
<dbReference type="EMBL" id="BMAW01087673">
    <property type="protein sequence ID" value="GFS30848.1"/>
    <property type="molecule type" value="Genomic_DNA"/>
</dbReference>
<dbReference type="Proteomes" id="UP000887013">
    <property type="component" value="Unassembled WGS sequence"/>
</dbReference>
<reference evidence="4" key="1">
    <citation type="submission" date="2020-08" db="EMBL/GenBank/DDBJ databases">
        <title>Multicomponent nature underlies the extraordinary mechanical properties of spider dragline silk.</title>
        <authorList>
            <person name="Kono N."/>
            <person name="Nakamura H."/>
            <person name="Mori M."/>
            <person name="Yoshida Y."/>
            <person name="Ohtoshi R."/>
            <person name="Malay A.D."/>
            <person name="Moran D.A.P."/>
            <person name="Tomita M."/>
            <person name="Numata K."/>
            <person name="Arakawa K."/>
        </authorList>
    </citation>
    <scope>NUCLEOTIDE SEQUENCE</scope>
</reference>
<proteinExistence type="predicted"/>
<comment type="caution">
    <text evidence="4">The sequence shown here is derived from an EMBL/GenBank/DDBJ whole genome shotgun (WGS) entry which is preliminary data.</text>
</comment>
<evidence type="ECO:0000313" key="3">
    <source>
        <dbReference type="EMBL" id="GFT79085.1"/>
    </source>
</evidence>